<protein>
    <recommendedName>
        <fullName evidence="9">Ig-like domain-containing protein</fullName>
    </recommendedName>
</protein>
<sequence length="155" mass="17607">MQSRLPALLCTVVAFIHFGSSKTQSITQYPSSVHKREKQSVTLDCIFTLSYTYYVMSFFQQLSSGNMTEIINLYSASTNTRKGRYSVSHQKGNKALKLTITGLMSTDSGVYFCAVRELHSERSDRKNLTKTPWAQHETATCSRNLGENNPQHRKR</sequence>
<evidence type="ECO:0000256" key="5">
    <source>
        <dbReference type="ARBA" id="ARBA00023319"/>
    </source>
</evidence>
<feature type="domain" description="Ig-like" evidence="9">
    <location>
        <begin position="24"/>
        <end position="129"/>
    </location>
</feature>
<evidence type="ECO:0000259" key="9">
    <source>
        <dbReference type="PROSITE" id="PS50835"/>
    </source>
</evidence>
<dbReference type="GO" id="GO:0042605">
    <property type="term" value="F:peptide antigen binding"/>
    <property type="evidence" value="ECO:0007669"/>
    <property type="project" value="TreeGrafter"/>
</dbReference>
<evidence type="ECO:0000256" key="3">
    <source>
        <dbReference type="ARBA" id="ARBA00023130"/>
    </source>
</evidence>
<evidence type="ECO:0000256" key="4">
    <source>
        <dbReference type="ARBA" id="ARBA00023170"/>
    </source>
</evidence>
<feature type="compositionally biased region" description="Polar residues" evidence="7">
    <location>
        <begin position="129"/>
        <end position="149"/>
    </location>
</feature>
<name>A0A485MXL6_LYNPA</name>
<accession>A0A485MXL6</accession>
<keyword evidence="2" id="KW-0391">Immunity</keyword>
<organism evidence="10 11">
    <name type="scientific">Lynx pardinus</name>
    <name type="common">Iberian lynx</name>
    <name type="synonym">Felis pardina</name>
    <dbReference type="NCBI Taxonomy" id="191816"/>
    <lineage>
        <taxon>Eukaryota</taxon>
        <taxon>Metazoa</taxon>
        <taxon>Chordata</taxon>
        <taxon>Craniata</taxon>
        <taxon>Vertebrata</taxon>
        <taxon>Euteleostomi</taxon>
        <taxon>Mammalia</taxon>
        <taxon>Eutheria</taxon>
        <taxon>Laurasiatheria</taxon>
        <taxon>Carnivora</taxon>
        <taxon>Feliformia</taxon>
        <taxon>Felidae</taxon>
        <taxon>Felinae</taxon>
        <taxon>Lynx</taxon>
    </lineage>
</organism>
<proteinExistence type="predicted"/>
<keyword evidence="5" id="KW-0393">Immunoglobulin domain</keyword>
<dbReference type="EMBL" id="CAAGRJ010007186">
    <property type="protein sequence ID" value="VFV25087.1"/>
    <property type="molecule type" value="Genomic_DNA"/>
</dbReference>
<gene>
    <name evidence="10" type="ORF">LYPA_23C000273</name>
</gene>
<evidence type="ECO:0000256" key="7">
    <source>
        <dbReference type="SAM" id="MobiDB-lite"/>
    </source>
</evidence>
<dbReference type="PANTHER" id="PTHR19343:SF24">
    <property type="entry name" value="T CELL RECEPTOR ALPHA VARIABLE 29_DELTA VARIABLE 5"/>
    <property type="match status" value="1"/>
</dbReference>
<evidence type="ECO:0000313" key="10">
    <source>
        <dbReference type="EMBL" id="VFV25087.1"/>
    </source>
</evidence>
<dbReference type="InterPro" id="IPR013783">
    <property type="entry name" value="Ig-like_fold"/>
</dbReference>
<dbReference type="InterPro" id="IPR013106">
    <property type="entry name" value="Ig_V-set"/>
</dbReference>
<evidence type="ECO:0000256" key="2">
    <source>
        <dbReference type="ARBA" id="ARBA00022859"/>
    </source>
</evidence>
<evidence type="ECO:0000256" key="6">
    <source>
        <dbReference type="ARBA" id="ARBA00043266"/>
    </source>
</evidence>
<dbReference type="PANTHER" id="PTHR19343">
    <property type="entry name" value="T CELL RECEPTOR ALPHA VARIABLE 1-2"/>
    <property type="match status" value="1"/>
</dbReference>
<dbReference type="SMART" id="SM00406">
    <property type="entry name" value="IGv"/>
    <property type="match status" value="1"/>
</dbReference>
<evidence type="ECO:0000256" key="8">
    <source>
        <dbReference type="SAM" id="SignalP"/>
    </source>
</evidence>
<dbReference type="InterPro" id="IPR003599">
    <property type="entry name" value="Ig_sub"/>
</dbReference>
<keyword evidence="11" id="KW-1185">Reference proteome</keyword>
<dbReference type="SMART" id="SM00409">
    <property type="entry name" value="IG"/>
    <property type="match status" value="1"/>
</dbReference>
<keyword evidence="3" id="KW-1064">Adaptive immunity</keyword>
<dbReference type="Pfam" id="PF07686">
    <property type="entry name" value="V-set"/>
    <property type="match status" value="1"/>
</dbReference>
<dbReference type="InterPro" id="IPR007110">
    <property type="entry name" value="Ig-like_dom"/>
</dbReference>
<dbReference type="Proteomes" id="UP000386466">
    <property type="component" value="Unassembled WGS sequence"/>
</dbReference>
<feature type="region of interest" description="Disordered" evidence="7">
    <location>
        <begin position="124"/>
        <end position="155"/>
    </location>
</feature>
<dbReference type="GO" id="GO:0002250">
    <property type="term" value="P:adaptive immune response"/>
    <property type="evidence" value="ECO:0007669"/>
    <property type="project" value="UniProtKB-KW"/>
</dbReference>
<dbReference type="AlphaFoldDB" id="A0A485MXL6"/>
<dbReference type="InterPro" id="IPR051006">
    <property type="entry name" value="TCR_variable_domain"/>
</dbReference>
<feature type="chain" id="PRO_5019728209" description="Ig-like domain-containing protein" evidence="8">
    <location>
        <begin position="22"/>
        <end position="155"/>
    </location>
</feature>
<dbReference type="SUPFAM" id="SSF48726">
    <property type="entry name" value="Immunoglobulin"/>
    <property type="match status" value="1"/>
</dbReference>
<dbReference type="GO" id="GO:0042101">
    <property type="term" value="C:T cell receptor complex"/>
    <property type="evidence" value="ECO:0007669"/>
    <property type="project" value="UniProtKB-KW"/>
</dbReference>
<evidence type="ECO:0000313" key="11">
    <source>
        <dbReference type="Proteomes" id="UP000386466"/>
    </source>
</evidence>
<keyword evidence="6" id="KW-1279">T cell receptor</keyword>
<feature type="signal peptide" evidence="8">
    <location>
        <begin position="1"/>
        <end position="21"/>
    </location>
</feature>
<dbReference type="PROSITE" id="PS50835">
    <property type="entry name" value="IG_LIKE"/>
    <property type="match status" value="1"/>
</dbReference>
<reference evidence="10 11" key="1">
    <citation type="submission" date="2019-01" db="EMBL/GenBank/DDBJ databases">
        <authorList>
            <person name="Alioto T."/>
            <person name="Alioto T."/>
        </authorList>
    </citation>
    <scope>NUCLEOTIDE SEQUENCE [LARGE SCALE GENOMIC DNA]</scope>
</reference>
<evidence type="ECO:0000256" key="1">
    <source>
        <dbReference type="ARBA" id="ARBA00022729"/>
    </source>
</evidence>
<keyword evidence="4" id="KW-0675">Receptor</keyword>
<dbReference type="InterPro" id="IPR036179">
    <property type="entry name" value="Ig-like_dom_sf"/>
</dbReference>
<keyword evidence="1 8" id="KW-0732">Signal</keyword>
<dbReference type="Gene3D" id="2.60.40.10">
    <property type="entry name" value="Immunoglobulins"/>
    <property type="match status" value="1"/>
</dbReference>